<evidence type="ECO:0008006" key="4">
    <source>
        <dbReference type="Google" id="ProtNLM"/>
    </source>
</evidence>
<evidence type="ECO:0000313" key="3">
    <source>
        <dbReference type="Proteomes" id="UP000360750"/>
    </source>
</evidence>
<feature type="region of interest" description="Disordered" evidence="1">
    <location>
        <begin position="154"/>
        <end position="192"/>
    </location>
</feature>
<proteinExistence type="predicted"/>
<reference evidence="2 3" key="1">
    <citation type="submission" date="2019-02" db="EMBL/GenBank/DDBJ databases">
        <authorList>
            <consortium name="Pathogen Informatics"/>
        </authorList>
    </citation>
    <scope>NUCLEOTIDE SEQUENCE [LARGE SCALE GENOMIC DNA]</scope>
    <source>
        <strain evidence="2 3">3012STDY6756503</strain>
    </source>
</reference>
<evidence type="ECO:0000313" key="2">
    <source>
        <dbReference type="EMBL" id="VFA88989.1"/>
    </source>
</evidence>
<comment type="caution">
    <text evidence="2">The sequence shown here is derived from an EMBL/GenBank/DDBJ whole genome shotgun (WGS) entry which is preliminary data.</text>
</comment>
<organism evidence="2 3">
    <name type="scientific">Gordonia paraffinivorans</name>
    <dbReference type="NCBI Taxonomy" id="175628"/>
    <lineage>
        <taxon>Bacteria</taxon>
        <taxon>Bacillati</taxon>
        <taxon>Actinomycetota</taxon>
        <taxon>Actinomycetes</taxon>
        <taxon>Mycobacteriales</taxon>
        <taxon>Gordoniaceae</taxon>
        <taxon>Gordonia</taxon>
    </lineage>
</organism>
<sequence length="192" mass="20737">MDPVIEYFFGPGDGSTTRWTDPADTTVGVDAPGPDAIRLDFDGDGRRDDAMWDSDGDGIADTVALDLDDDDRFDAFYRDSGAGLWDRPVDVGEVRGGGADTPSATPRESPEHRPQPSERPADRVLRLDLDADGTTDAELVGTEKAGRLAGERLYVDSDGDGTTDVVLVDRDGDGTADAAYDRRDPRFSRRGR</sequence>
<accession>A0ABD7V3X3</accession>
<feature type="compositionally biased region" description="Basic and acidic residues" evidence="1">
    <location>
        <begin position="108"/>
        <end position="123"/>
    </location>
</feature>
<feature type="compositionally biased region" description="Basic and acidic residues" evidence="1">
    <location>
        <begin position="167"/>
        <end position="192"/>
    </location>
</feature>
<evidence type="ECO:0000256" key="1">
    <source>
        <dbReference type="SAM" id="MobiDB-lite"/>
    </source>
</evidence>
<dbReference type="EMBL" id="CAACYD010000006">
    <property type="protein sequence ID" value="VFA88989.1"/>
    <property type="molecule type" value="Genomic_DNA"/>
</dbReference>
<protein>
    <recommendedName>
        <fullName evidence="4">Pullulanase</fullName>
    </recommendedName>
</protein>
<dbReference type="Proteomes" id="UP000360750">
    <property type="component" value="Unassembled WGS sequence"/>
</dbReference>
<feature type="region of interest" description="Disordered" evidence="1">
    <location>
        <begin position="11"/>
        <end position="45"/>
    </location>
</feature>
<dbReference type="RefSeq" id="WP_131734464.1">
    <property type="nucleotide sequence ID" value="NZ_CAACYD010000006.1"/>
</dbReference>
<dbReference type="AlphaFoldDB" id="A0ABD7V3X3"/>
<gene>
    <name evidence="2" type="ORF">NCTC8139_02548</name>
</gene>
<dbReference type="GeneID" id="60750542"/>
<feature type="region of interest" description="Disordered" evidence="1">
    <location>
        <begin position="86"/>
        <end position="123"/>
    </location>
</feature>
<name>A0ABD7V3X3_9ACTN</name>